<keyword evidence="5 7" id="KW-0472">Membrane</keyword>
<protein>
    <submittedName>
        <fullName evidence="9">ABC transporter permease</fullName>
    </submittedName>
</protein>
<feature type="compositionally biased region" description="Basic and acidic residues" evidence="6">
    <location>
        <begin position="491"/>
        <end position="502"/>
    </location>
</feature>
<evidence type="ECO:0000256" key="3">
    <source>
        <dbReference type="ARBA" id="ARBA00022692"/>
    </source>
</evidence>
<feature type="transmembrane region" description="Helical" evidence="7">
    <location>
        <begin position="612"/>
        <end position="634"/>
    </location>
</feature>
<gene>
    <name evidence="9" type="ORF">OUY22_33240</name>
</gene>
<feature type="transmembrane region" description="Helical" evidence="7">
    <location>
        <begin position="404"/>
        <end position="425"/>
    </location>
</feature>
<feature type="region of interest" description="Disordered" evidence="6">
    <location>
        <begin position="486"/>
        <end position="514"/>
    </location>
</feature>
<evidence type="ECO:0000313" key="9">
    <source>
        <dbReference type="EMBL" id="MDA0638298.1"/>
    </source>
</evidence>
<dbReference type="RefSeq" id="WP_270159231.1">
    <property type="nucleotide sequence ID" value="NZ_JAPNNL010000222.1"/>
</dbReference>
<evidence type="ECO:0000256" key="1">
    <source>
        <dbReference type="ARBA" id="ARBA00004651"/>
    </source>
</evidence>
<dbReference type="EMBL" id="JAPNNL010000222">
    <property type="protein sequence ID" value="MDA0638298.1"/>
    <property type="molecule type" value="Genomic_DNA"/>
</dbReference>
<name>A0ABT4SMS3_9ACTN</name>
<feature type="transmembrane region" description="Helical" evidence="7">
    <location>
        <begin position="561"/>
        <end position="584"/>
    </location>
</feature>
<evidence type="ECO:0000256" key="5">
    <source>
        <dbReference type="ARBA" id="ARBA00023136"/>
    </source>
</evidence>
<keyword evidence="10" id="KW-1185">Reference proteome</keyword>
<feature type="transmembrane region" description="Helical" evidence="7">
    <location>
        <begin position="640"/>
        <end position="663"/>
    </location>
</feature>
<evidence type="ECO:0000256" key="6">
    <source>
        <dbReference type="SAM" id="MobiDB-lite"/>
    </source>
</evidence>
<keyword evidence="3 7" id="KW-0812">Transmembrane</keyword>
<evidence type="ECO:0000256" key="2">
    <source>
        <dbReference type="ARBA" id="ARBA00022475"/>
    </source>
</evidence>
<evidence type="ECO:0000256" key="7">
    <source>
        <dbReference type="SAM" id="Phobius"/>
    </source>
</evidence>
<feature type="domain" description="ABC3 transporter permease C-terminal" evidence="8">
    <location>
        <begin position="198"/>
        <end position="312"/>
    </location>
</feature>
<organism evidence="9 10">
    <name type="scientific">Nonomuraea corallina</name>
    <dbReference type="NCBI Taxonomy" id="2989783"/>
    <lineage>
        <taxon>Bacteria</taxon>
        <taxon>Bacillati</taxon>
        <taxon>Actinomycetota</taxon>
        <taxon>Actinomycetes</taxon>
        <taxon>Streptosporangiales</taxon>
        <taxon>Streptosporangiaceae</taxon>
        <taxon>Nonomuraea</taxon>
    </lineage>
</organism>
<feature type="transmembrane region" description="Helical" evidence="7">
    <location>
        <begin position="355"/>
        <end position="383"/>
    </location>
</feature>
<accession>A0ABT4SMS3</accession>
<feature type="compositionally biased region" description="Low complexity" evidence="6">
    <location>
        <begin position="503"/>
        <end position="514"/>
    </location>
</feature>
<dbReference type="Proteomes" id="UP001144036">
    <property type="component" value="Unassembled WGS sequence"/>
</dbReference>
<comment type="subcellular location">
    <subcellularLocation>
        <location evidence="1">Cell membrane</location>
        <topology evidence="1">Multi-pass membrane protein</topology>
    </subcellularLocation>
</comment>
<evidence type="ECO:0000256" key="4">
    <source>
        <dbReference type="ARBA" id="ARBA00022989"/>
    </source>
</evidence>
<dbReference type="Pfam" id="PF02687">
    <property type="entry name" value="FtsX"/>
    <property type="match status" value="1"/>
</dbReference>
<comment type="caution">
    <text evidence="9">The sequence shown here is derived from an EMBL/GenBank/DDBJ whole genome shotgun (WGS) entry which is preliminary data.</text>
</comment>
<evidence type="ECO:0000259" key="8">
    <source>
        <dbReference type="Pfam" id="PF02687"/>
    </source>
</evidence>
<keyword evidence="2" id="KW-1003">Cell membrane</keyword>
<feature type="transmembrane region" description="Helical" evidence="7">
    <location>
        <begin position="331"/>
        <end position="349"/>
    </location>
</feature>
<sequence length="680" mass="69658">MNLELTWRLLKGGGRRGLLGTWLTLGAVAVATALLLFAVTANFAFQSRGERDAWRNPVPAGSAATAVQAARFDYVRDRRLVVVDVAALPGRAPAPPPGLDRFPAPGQTWLSPALAALARELPADQFAARFPAVAGQLGEEALAYPGELVAVVGHRPDAPVMTAERSDDWVVGRPPTRVADFTGRVSEDAQAYQVLALIASVLMVVPLLVFGGAAARLTVARRDQRLATLRLVGATPGQVVGMTVAEAVIVAFAGAVAGTVAYAAAVPLLTRIEIGGGPWYAGDLWPHPLLLAGTLVAVPLLVGLSAVAGLRRVVVSPLGVARRQTPPGMRVLRVLTLLAVLAAFPLVGLEPSATVIAVAIALALLSLNLAGPWVVGLIGRITAAFARGPALLLAGRRLVDDPRSAWRTVSGVALTGFVAGFLGMLSPGAFSSGASDAVFRLAVPEGRPAVVAERARERMRDAGLAARVEQAKKLVTVTVTGIAAPATGDPARGDTARGDTARGDTAAGEGAAGDGDAVDAAVVDRTRTALAGLVPGWTPTSEADDQRFGFQLLADVRVGTVVVLAVSFLVAIASAGITAASSVLDRRQTYGLLRLAGTPLTVLDRARRAETLIPLTVMGGGTIAAGVFCATPFMLGAPNLSGAVMLGVCVALGFAGVLGAGALTRPLLVAVTTDPSPRPD</sequence>
<reference evidence="9" key="1">
    <citation type="submission" date="2022-11" db="EMBL/GenBank/DDBJ databases">
        <title>Nonomuraea corallina sp. nov., a new species of the genus Nonomuraea isolated from sea side sediment in Thai sea.</title>
        <authorList>
            <person name="Ngamcharungchit C."/>
            <person name="Matsumoto A."/>
            <person name="Suriyachadkun C."/>
            <person name="Panbangred W."/>
            <person name="Inahashi Y."/>
            <person name="Intra B."/>
        </authorList>
    </citation>
    <scope>NUCLEOTIDE SEQUENCE</scope>
    <source>
        <strain evidence="9">MCN248</strain>
    </source>
</reference>
<feature type="transmembrane region" description="Helical" evidence="7">
    <location>
        <begin position="194"/>
        <end position="219"/>
    </location>
</feature>
<feature type="transmembrane region" description="Helical" evidence="7">
    <location>
        <begin position="289"/>
        <end position="310"/>
    </location>
</feature>
<feature type="transmembrane region" description="Helical" evidence="7">
    <location>
        <begin position="21"/>
        <end position="45"/>
    </location>
</feature>
<feature type="transmembrane region" description="Helical" evidence="7">
    <location>
        <begin position="239"/>
        <end position="269"/>
    </location>
</feature>
<proteinExistence type="predicted"/>
<keyword evidence="4 7" id="KW-1133">Transmembrane helix</keyword>
<dbReference type="InterPro" id="IPR003838">
    <property type="entry name" value="ABC3_permease_C"/>
</dbReference>
<evidence type="ECO:0000313" key="10">
    <source>
        <dbReference type="Proteomes" id="UP001144036"/>
    </source>
</evidence>